<evidence type="ECO:0000256" key="1">
    <source>
        <dbReference type="SAM" id="MobiDB-lite"/>
    </source>
</evidence>
<comment type="caution">
    <text evidence="2">The sequence shown here is derived from an EMBL/GenBank/DDBJ whole genome shotgun (WGS) entry which is preliminary data.</text>
</comment>
<organism evidence="2 3">
    <name type="scientific">Sphingobium jiangsuense</name>
    <dbReference type="NCBI Taxonomy" id="870476"/>
    <lineage>
        <taxon>Bacteria</taxon>
        <taxon>Pseudomonadati</taxon>
        <taxon>Pseudomonadota</taxon>
        <taxon>Alphaproteobacteria</taxon>
        <taxon>Sphingomonadales</taxon>
        <taxon>Sphingomonadaceae</taxon>
        <taxon>Sphingobium</taxon>
    </lineage>
</organism>
<reference evidence="2 3" key="1">
    <citation type="submission" date="2020-08" db="EMBL/GenBank/DDBJ databases">
        <title>Genomic Encyclopedia of Type Strains, Phase IV (KMG-IV): sequencing the most valuable type-strain genomes for metagenomic binning, comparative biology and taxonomic classification.</title>
        <authorList>
            <person name="Goeker M."/>
        </authorList>
    </citation>
    <scope>NUCLEOTIDE SEQUENCE [LARGE SCALE GENOMIC DNA]</scope>
    <source>
        <strain evidence="2 3">DSM 26189</strain>
    </source>
</reference>
<dbReference type="Proteomes" id="UP000571950">
    <property type="component" value="Unassembled WGS sequence"/>
</dbReference>
<proteinExistence type="predicted"/>
<name>A0A7W6BKR6_9SPHN</name>
<accession>A0A7W6BKR6</accession>
<keyword evidence="3" id="KW-1185">Reference proteome</keyword>
<protein>
    <submittedName>
        <fullName evidence="2">Uncharacterized protein</fullName>
    </submittedName>
</protein>
<dbReference type="EMBL" id="JACIDT010000041">
    <property type="protein sequence ID" value="MBB3928876.1"/>
    <property type="molecule type" value="Genomic_DNA"/>
</dbReference>
<evidence type="ECO:0000313" key="2">
    <source>
        <dbReference type="EMBL" id="MBB3928876.1"/>
    </source>
</evidence>
<evidence type="ECO:0000313" key="3">
    <source>
        <dbReference type="Proteomes" id="UP000571950"/>
    </source>
</evidence>
<sequence>MATMSRIADEILFTHIEVAIAIASEATLVGLGADDPRTQRNARVDLARHLVERMQGLEIESEGNASRNSQPTLFPGDLSPMG</sequence>
<feature type="region of interest" description="Disordered" evidence="1">
    <location>
        <begin position="57"/>
        <end position="82"/>
    </location>
</feature>
<gene>
    <name evidence="2" type="ORF">GGR43_004621</name>
</gene>
<feature type="compositionally biased region" description="Polar residues" evidence="1">
    <location>
        <begin position="63"/>
        <end position="72"/>
    </location>
</feature>
<dbReference type="AlphaFoldDB" id="A0A7W6BKR6"/>